<protein>
    <submittedName>
        <fullName evidence="1">Uncharacterized protein</fullName>
    </submittedName>
</protein>
<evidence type="ECO:0000313" key="2">
    <source>
        <dbReference type="Proteomes" id="UP001152872"/>
    </source>
</evidence>
<name>A0A9X4M691_9CYAN</name>
<gene>
    <name evidence="1" type="ORF">FEV09_06895</name>
</gene>
<reference evidence="1" key="1">
    <citation type="submission" date="2019-05" db="EMBL/GenBank/DDBJ databases">
        <title>Whole genome sequencing of Pseudanabaena catenata USMAC16.</title>
        <authorList>
            <person name="Khan Z."/>
            <person name="Omar W.M."/>
            <person name="Convey P."/>
            <person name="Merican F."/>
            <person name="Najimudin N."/>
        </authorList>
    </citation>
    <scope>NUCLEOTIDE SEQUENCE</scope>
    <source>
        <strain evidence="1">USMAC16</strain>
    </source>
</reference>
<dbReference type="AlphaFoldDB" id="A0A9X4M691"/>
<sequence length="94" mass="10684">MFDNICKFLAETYSTNIASWLLWEQPLANFLELTGMLPFAILVNESNREYLLQDIAHKIDEIPDLNTRKTIGAATYVLAGLVLDKGIGQLKRDR</sequence>
<organism evidence="1 2">
    <name type="scientific">Pseudanabaena catenata USMAC16</name>
    <dbReference type="NCBI Taxonomy" id="1855837"/>
    <lineage>
        <taxon>Bacteria</taxon>
        <taxon>Bacillati</taxon>
        <taxon>Cyanobacteriota</taxon>
        <taxon>Cyanophyceae</taxon>
        <taxon>Pseudanabaenales</taxon>
        <taxon>Pseudanabaenaceae</taxon>
        <taxon>Pseudanabaena</taxon>
    </lineage>
</organism>
<dbReference type="Proteomes" id="UP001152872">
    <property type="component" value="Unassembled WGS sequence"/>
</dbReference>
<comment type="caution">
    <text evidence="1">The sequence shown here is derived from an EMBL/GenBank/DDBJ whole genome shotgun (WGS) entry which is preliminary data.</text>
</comment>
<proteinExistence type="predicted"/>
<dbReference type="PANTHER" id="PTHR34613:SF1">
    <property type="entry name" value="SLL6017 PROTEIN"/>
    <property type="match status" value="1"/>
</dbReference>
<dbReference type="EMBL" id="VBTY01000039">
    <property type="protein sequence ID" value="MDG3494282.1"/>
    <property type="molecule type" value="Genomic_DNA"/>
</dbReference>
<evidence type="ECO:0000313" key="1">
    <source>
        <dbReference type="EMBL" id="MDG3494282.1"/>
    </source>
</evidence>
<keyword evidence="2" id="KW-1185">Reference proteome</keyword>
<dbReference type="PANTHER" id="PTHR34613">
    <property type="entry name" value="SLL0800 PROTEIN"/>
    <property type="match status" value="1"/>
</dbReference>
<accession>A0A9X4M691</accession>
<dbReference type="RefSeq" id="WP_009626349.1">
    <property type="nucleotide sequence ID" value="NZ_VBTY01000039.1"/>
</dbReference>